<sequence length="134" mass="14601">MDERKPRTDLRLVEEERDHGYYDRETDESHEYKEETSAEYVPNPGLAGSSFNEDTDDGEADFEDTDSRDDGKGMGAIGVALALVSLFFLPVILGAAAIVLGFITRAKGHAALGYTAIGIGAFSIIISLFMSPFF</sequence>
<keyword evidence="2" id="KW-0472">Membrane</keyword>
<dbReference type="EMBL" id="PDOF01000001">
    <property type="protein sequence ID" value="PYZ98650.1"/>
    <property type="molecule type" value="Genomic_DNA"/>
</dbReference>
<proteinExistence type="predicted"/>
<organism evidence="3 4">
    <name type="scientific">Alteribacter lacisalsi</name>
    <dbReference type="NCBI Taxonomy" id="2045244"/>
    <lineage>
        <taxon>Bacteria</taxon>
        <taxon>Bacillati</taxon>
        <taxon>Bacillota</taxon>
        <taxon>Bacilli</taxon>
        <taxon>Bacillales</taxon>
        <taxon>Bacillaceae</taxon>
        <taxon>Alteribacter</taxon>
    </lineage>
</organism>
<feature type="compositionally biased region" description="Basic and acidic residues" evidence="1">
    <location>
        <begin position="1"/>
        <end position="36"/>
    </location>
</feature>
<dbReference type="OrthoDB" id="2943217at2"/>
<protein>
    <recommendedName>
        <fullName evidence="5">DUF4190 domain-containing protein</fullName>
    </recommendedName>
</protein>
<evidence type="ECO:0008006" key="5">
    <source>
        <dbReference type="Google" id="ProtNLM"/>
    </source>
</evidence>
<accession>A0A2W0HF73</accession>
<feature type="region of interest" description="Disordered" evidence="1">
    <location>
        <begin position="1"/>
        <end position="70"/>
    </location>
</feature>
<evidence type="ECO:0000256" key="1">
    <source>
        <dbReference type="SAM" id="MobiDB-lite"/>
    </source>
</evidence>
<dbReference type="InterPro" id="IPR055338">
    <property type="entry name" value="YqfX-like"/>
</dbReference>
<reference evidence="3 4" key="1">
    <citation type="submission" date="2017-10" db="EMBL/GenBank/DDBJ databases">
        <title>Bacillus sp. nov., a halophilic bacterium isolated from a Yangshapao Lake.</title>
        <authorList>
            <person name="Wang H."/>
        </authorList>
    </citation>
    <scope>NUCLEOTIDE SEQUENCE [LARGE SCALE GENOMIC DNA]</scope>
    <source>
        <strain evidence="3 4">YSP-3</strain>
    </source>
</reference>
<feature type="compositionally biased region" description="Acidic residues" evidence="1">
    <location>
        <begin position="53"/>
        <end position="67"/>
    </location>
</feature>
<dbReference type="Proteomes" id="UP000248066">
    <property type="component" value="Unassembled WGS sequence"/>
</dbReference>
<dbReference type="PANTHER" id="PTHR40040">
    <property type="entry name" value="SMALL HYDROPHOBIC PROTEIN-RELATED"/>
    <property type="match status" value="1"/>
</dbReference>
<keyword evidence="2" id="KW-1133">Transmembrane helix</keyword>
<evidence type="ECO:0000313" key="3">
    <source>
        <dbReference type="EMBL" id="PYZ98650.1"/>
    </source>
</evidence>
<evidence type="ECO:0000313" key="4">
    <source>
        <dbReference type="Proteomes" id="UP000248066"/>
    </source>
</evidence>
<dbReference type="AlphaFoldDB" id="A0A2W0HF73"/>
<comment type="caution">
    <text evidence="3">The sequence shown here is derived from an EMBL/GenBank/DDBJ whole genome shotgun (WGS) entry which is preliminary data.</text>
</comment>
<dbReference type="PANTHER" id="PTHR40040:SF1">
    <property type="entry name" value="MEMBRANE PROTEIN"/>
    <property type="match status" value="1"/>
</dbReference>
<dbReference type="RefSeq" id="WP_110518714.1">
    <property type="nucleotide sequence ID" value="NZ_PDOF01000001.1"/>
</dbReference>
<name>A0A2W0HF73_9BACI</name>
<feature type="transmembrane region" description="Helical" evidence="2">
    <location>
        <begin position="110"/>
        <end position="130"/>
    </location>
</feature>
<keyword evidence="4" id="KW-1185">Reference proteome</keyword>
<feature type="transmembrane region" description="Helical" evidence="2">
    <location>
        <begin position="76"/>
        <end position="103"/>
    </location>
</feature>
<evidence type="ECO:0000256" key="2">
    <source>
        <dbReference type="SAM" id="Phobius"/>
    </source>
</evidence>
<keyword evidence="2" id="KW-0812">Transmembrane</keyword>
<gene>
    <name evidence="3" type="ORF">CR205_08755</name>
</gene>